<dbReference type="GO" id="GO:0052629">
    <property type="term" value="F:phosphatidylinositol-3,5-bisphosphate 3-phosphatase activity"/>
    <property type="evidence" value="ECO:0007669"/>
    <property type="project" value="UniProtKB-EC"/>
</dbReference>
<dbReference type="CDD" id="cd13223">
    <property type="entry name" value="PH-GRAM_MTM-like"/>
    <property type="match status" value="1"/>
</dbReference>
<organism evidence="7 8">
    <name type="scientific">Plectus sambesii</name>
    <dbReference type="NCBI Taxonomy" id="2011161"/>
    <lineage>
        <taxon>Eukaryota</taxon>
        <taxon>Metazoa</taxon>
        <taxon>Ecdysozoa</taxon>
        <taxon>Nematoda</taxon>
        <taxon>Chromadorea</taxon>
        <taxon>Plectida</taxon>
        <taxon>Plectina</taxon>
        <taxon>Plectoidea</taxon>
        <taxon>Plectidae</taxon>
        <taxon>Plectus</taxon>
    </lineage>
</organism>
<evidence type="ECO:0000256" key="5">
    <source>
        <dbReference type="PIRSR" id="PIRSR630564-2"/>
    </source>
</evidence>
<comment type="similarity">
    <text evidence="1">Belongs to the protein-tyrosine phosphatase family. Non-receptor class myotubularin subfamily.</text>
</comment>
<dbReference type="PANTHER" id="PTHR10807:SF128">
    <property type="entry name" value="PHOSPHATIDYLINOSITOL-3,5-BISPHOSPHATE 3-PHOSPHATASE"/>
    <property type="match status" value="1"/>
</dbReference>
<dbReference type="AlphaFoldDB" id="A0A914XJH8"/>
<dbReference type="WBParaSite" id="PSAMB.scaffold8685size5926.g31682.t1">
    <property type="protein sequence ID" value="PSAMB.scaffold8685size5926.g31682.t1"/>
    <property type="gene ID" value="PSAMB.scaffold8685size5926.g31682"/>
</dbReference>
<keyword evidence="3" id="KW-0443">Lipid metabolism</keyword>
<name>A0A914XJH8_9BILA</name>
<feature type="active site" description="Phosphocysteine intermediate" evidence="4">
    <location>
        <position position="371"/>
    </location>
</feature>
<reference evidence="8" key="1">
    <citation type="submission" date="2022-11" db="UniProtKB">
        <authorList>
            <consortium name="WormBaseParasite"/>
        </authorList>
    </citation>
    <scope>IDENTIFICATION</scope>
</reference>
<accession>A0A914XJH8</accession>
<dbReference type="SUPFAM" id="SSF52799">
    <property type="entry name" value="(Phosphotyrosine protein) phosphatases II"/>
    <property type="match status" value="1"/>
</dbReference>
<dbReference type="InterPro" id="IPR016130">
    <property type="entry name" value="Tyr_Pase_AS"/>
</dbReference>
<dbReference type="SUPFAM" id="SSF50729">
    <property type="entry name" value="PH domain-like"/>
    <property type="match status" value="1"/>
</dbReference>
<dbReference type="InterPro" id="IPR011993">
    <property type="entry name" value="PH-like_dom_sf"/>
</dbReference>
<dbReference type="InterPro" id="IPR029021">
    <property type="entry name" value="Prot-tyrosine_phosphatase-like"/>
</dbReference>
<evidence type="ECO:0000256" key="1">
    <source>
        <dbReference type="ARBA" id="ARBA00007471"/>
    </source>
</evidence>
<protein>
    <recommendedName>
        <fullName evidence="2">phosphatidylinositol-3,5-bisphosphate 3-phosphatase</fullName>
        <ecNumber evidence="2">3.1.3.95</ecNumber>
    </recommendedName>
</protein>
<feature type="binding site" evidence="5">
    <location>
        <begin position="309"/>
        <end position="310"/>
    </location>
    <ligand>
        <name>substrate</name>
    </ligand>
</feature>
<dbReference type="GO" id="GO:0016020">
    <property type="term" value="C:membrane"/>
    <property type="evidence" value="ECO:0007669"/>
    <property type="project" value="TreeGrafter"/>
</dbReference>
<proteinExistence type="inferred from homology"/>
<dbReference type="InterPro" id="IPR030564">
    <property type="entry name" value="Myotubularin"/>
</dbReference>
<dbReference type="GO" id="GO:0046856">
    <property type="term" value="P:phosphatidylinositol dephosphorylation"/>
    <property type="evidence" value="ECO:0007669"/>
    <property type="project" value="TreeGrafter"/>
</dbReference>
<evidence type="ECO:0000256" key="2">
    <source>
        <dbReference type="ARBA" id="ARBA00012903"/>
    </source>
</evidence>
<dbReference type="Pfam" id="PF02893">
    <property type="entry name" value="GRAM"/>
    <property type="match status" value="1"/>
</dbReference>
<dbReference type="EC" id="3.1.3.95" evidence="2"/>
<feature type="domain" description="Myotubularin phosphatase" evidence="6">
    <location>
        <begin position="156"/>
        <end position="462"/>
    </location>
</feature>
<dbReference type="PROSITE" id="PS51339">
    <property type="entry name" value="PPASE_MYOTUBULARIN"/>
    <property type="match status" value="1"/>
</dbReference>
<dbReference type="Pfam" id="PF06602">
    <property type="entry name" value="Myotub-related"/>
    <property type="match status" value="1"/>
</dbReference>
<keyword evidence="7" id="KW-1185">Reference proteome</keyword>
<evidence type="ECO:0000313" key="7">
    <source>
        <dbReference type="Proteomes" id="UP000887566"/>
    </source>
</evidence>
<dbReference type="PROSITE" id="PS00383">
    <property type="entry name" value="TYR_PHOSPHATASE_1"/>
    <property type="match status" value="1"/>
</dbReference>
<dbReference type="Gene3D" id="2.30.29.30">
    <property type="entry name" value="Pleckstrin-homology domain (PH domain)/Phosphotyrosine-binding domain (PTB)"/>
    <property type="match status" value="1"/>
</dbReference>
<evidence type="ECO:0000256" key="3">
    <source>
        <dbReference type="ARBA" id="ARBA00023098"/>
    </source>
</evidence>
<feature type="binding site" evidence="5">
    <location>
        <begin position="284"/>
        <end position="287"/>
    </location>
    <ligand>
        <name>substrate</name>
    </ligand>
</feature>
<dbReference type="InterPro" id="IPR010569">
    <property type="entry name" value="Myotubularin-like_Pase_dom"/>
</dbReference>
<dbReference type="PANTHER" id="PTHR10807">
    <property type="entry name" value="MYOTUBULARIN-RELATED"/>
    <property type="match status" value="1"/>
</dbReference>
<sequence length="462" mass="52875">AVGVTAGPKEAIKMRPKVDKTWILPGEKILVEEKNVGYISAVVGKVTGKVIVTNYRLRFESKEQVTVKGSKDCVFMVPLGAINRIEKVGHSTVSRGEDSYGLDISCKDMRNLRFTSKQANHSRRPLFEHLQKYSFPVSNKLPFFAFCYEEKFPNNGWDLYDPYAEYKRMGVPNDTWKLSKINDRYEYADTYPALFGVPAAAMKEGDDFLWKVGGFRSKQRIPILSWLHPESQASLTRSSQPMVGVTARKSAEDERYLQMIIEANAQSDRLFILDARPEVNAKVNKAKGGGYESEDSYSNCQLVFLDIQNIHVMRESLRKLKEICFPRIDDKSWFSNLDETRWLEHIKMILVGATQIADKIENRKTSVLVHCSDGWDRTAQLSSLAMLMLDPFYRTLKGFGILIEKEWCSFGHKFGHRIGHGEEKHSDSERSPVFLQFIDCVWQVTSQVPLSFIYFTFANRPG</sequence>
<evidence type="ECO:0000313" key="8">
    <source>
        <dbReference type="WBParaSite" id="PSAMB.scaffold8685size5926.g31682.t1"/>
    </source>
</evidence>
<dbReference type="GO" id="GO:0004438">
    <property type="term" value="F:phosphatidylinositol-3-phosphate phosphatase activity"/>
    <property type="evidence" value="ECO:0007669"/>
    <property type="project" value="TreeGrafter"/>
</dbReference>
<evidence type="ECO:0000259" key="6">
    <source>
        <dbReference type="PROSITE" id="PS51339"/>
    </source>
</evidence>
<dbReference type="InterPro" id="IPR004182">
    <property type="entry name" value="GRAM"/>
</dbReference>
<dbReference type="GO" id="GO:0005737">
    <property type="term" value="C:cytoplasm"/>
    <property type="evidence" value="ECO:0007669"/>
    <property type="project" value="TreeGrafter"/>
</dbReference>
<dbReference type="Proteomes" id="UP000887566">
    <property type="component" value="Unplaced"/>
</dbReference>
<feature type="binding site" evidence="5">
    <location>
        <begin position="371"/>
        <end position="377"/>
    </location>
    <ligand>
        <name>substrate</name>
    </ligand>
</feature>
<evidence type="ECO:0000256" key="4">
    <source>
        <dbReference type="PIRSR" id="PIRSR630564-1"/>
    </source>
</evidence>